<dbReference type="EMBL" id="JANCYU010000049">
    <property type="protein sequence ID" value="KAK4527267.1"/>
    <property type="molecule type" value="Genomic_DNA"/>
</dbReference>
<evidence type="ECO:0000313" key="1">
    <source>
        <dbReference type="EMBL" id="KAK4527267.1"/>
    </source>
</evidence>
<name>A0AAV9IIT9_9RHOD</name>
<dbReference type="Proteomes" id="UP001300502">
    <property type="component" value="Unassembled WGS sequence"/>
</dbReference>
<gene>
    <name evidence="1" type="ORF">GAYE_SCF37G5189</name>
</gene>
<dbReference type="AlphaFoldDB" id="A0AAV9IIT9"/>
<protein>
    <submittedName>
        <fullName evidence="1">Uncharacterized protein</fullName>
    </submittedName>
</protein>
<dbReference type="Gene3D" id="3.40.850.10">
    <property type="entry name" value="Kinesin motor domain"/>
    <property type="match status" value="1"/>
</dbReference>
<proteinExistence type="predicted"/>
<comment type="caution">
    <text evidence="1">The sequence shown here is derived from an EMBL/GenBank/DDBJ whole genome shotgun (WGS) entry which is preliminary data.</text>
</comment>
<accession>A0AAV9IIT9</accession>
<evidence type="ECO:0000313" key="2">
    <source>
        <dbReference type="Proteomes" id="UP001300502"/>
    </source>
</evidence>
<keyword evidence="2" id="KW-1185">Reference proteome</keyword>
<dbReference type="InterPro" id="IPR027417">
    <property type="entry name" value="P-loop_NTPase"/>
</dbReference>
<reference evidence="1 2" key="1">
    <citation type="submission" date="2022-07" db="EMBL/GenBank/DDBJ databases">
        <title>Genome-wide signatures of adaptation to extreme environments.</title>
        <authorList>
            <person name="Cho C.H."/>
            <person name="Yoon H.S."/>
        </authorList>
    </citation>
    <scope>NUCLEOTIDE SEQUENCE [LARGE SCALE GENOMIC DNA]</scope>
    <source>
        <strain evidence="1 2">108.79 E11</strain>
    </source>
</reference>
<dbReference type="InterPro" id="IPR036961">
    <property type="entry name" value="Kinesin_motor_dom_sf"/>
</dbReference>
<sequence length="447" mass="50191">MSSPPQVGNNRVHSYGVELGSSSYSTLERLEDNVVQRSLKRILNKVDGLYSWSQDKSRLFVEVFQSLAESASLSYDSTVLVIGPKNTGITFLLEGPDSILFDTVEYLLSEKREKEEIMLFFSCFETTGTTLVDLIGNYLGGHVQYYYSFSNASISLLKVQDPERDMQVVKNLLSVGEGNRHYQRVLQLLVGSTSDTEPYEVVLSGISFILFSDCASLLERVSQLYSLKIDPCSDPSRVLFYPFSTQNMNELMVELVGAALGGIRVGVVFVLINLQEMDRNDMESLVSFASSLCRIQNNPSRSLLKLQVRSAEQVVAHPRLYNLDARLNDSQLEIDQAKQRFGATKTRRPTPGSATWRGFLKSLKIMPSGESFRSNPTSPAVSPEANDDQVYYSSRSQYSDAASEEGRDLRYVHLTTRQSTFQKCFKCCLPKVIVKEFRSIFDVSESP</sequence>
<dbReference type="SUPFAM" id="SSF52540">
    <property type="entry name" value="P-loop containing nucleoside triphosphate hydrolases"/>
    <property type="match status" value="1"/>
</dbReference>
<organism evidence="1 2">
    <name type="scientific">Galdieria yellowstonensis</name>
    <dbReference type="NCBI Taxonomy" id="3028027"/>
    <lineage>
        <taxon>Eukaryota</taxon>
        <taxon>Rhodophyta</taxon>
        <taxon>Bangiophyceae</taxon>
        <taxon>Galdieriales</taxon>
        <taxon>Galdieriaceae</taxon>
        <taxon>Galdieria</taxon>
    </lineage>
</organism>